<dbReference type="GO" id="GO:1990281">
    <property type="term" value="C:efflux pump complex"/>
    <property type="evidence" value="ECO:0007669"/>
    <property type="project" value="TreeGrafter"/>
</dbReference>
<evidence type="ECO:0000256" key="1">
    <source>
        <dbReference type="ARBA" id="ARBA00009477"/>
    </source>
</evidence>
<evidence type="ECO:0000259" key="6">
    <source>
        <dbReference type="Pfam" id="PF25989"/>
    </source>
</evidence>
<protein>
    <submittedName>
        <fullName evidence="7">Efflux transporter, RND family, MFP subunit</fullName>
    </submittedName>
</protein>
<comment type="similarity">
    <text evidence="1">Belongs to the membrane fusion protein (MFP) (TC 8.A.1) family.</text>
</comment>
<gene>
    <name evidence="7" type="ordered locus">Caul_2977</name>
</gene>
<keyword evidence="3" id="KW-0472">Membrane</keyword>
<organism evidence="7">
    <name type="scientific">Caulobacter sp. (strain K31)</name>
    <dbReference type="NCBI Taxonomy" id="366602"/>
    <lineage>
        <taxon>Bacteria</taxon>
        <taxon>Pseudomonadati</taxon>
        <taxon>Pseudomonadota</taxon>
        <taxon>Alphaproteobacteria</taxon>
        <taxon>Caulobacterales</taxon>
        <taxon>Caulobacteraceae</taxon>
        <taxon>Caulobacter</taxon>
    </lineage>
</organism>
<dbReference type="HOGENOM" id="CLU_018816_1_2_5"/>
<dbReference type="Gene3D" id="1.10.287.470">
    <property type="entry name" value="Helix hairpin bin"/>
    <property type="match status" value="1"/>
</dbReference>
<feature type="compositionally biased region" description="Low complexity" evidence="2">
    <location>
        <begin position="36"/>
        <end position="62"/>
    </location>
</feature>
<dbReference type="KEGG" id="cak:Caul_2977"/>
<proteinExistence type="inferred from homology"/>
<evidence type="ECO:0000259" key="4">
    <source>
        <dbReference type="Pfam" id="PF25954"/>
    </source>
</evidence>
<feature type="domain" description="CzcB-like barrel-sandwich hybrid" evidence="5">
    <location>
        <begin position="121"/>
        <end position="249"/>
    </location>
</feature>
<reference evidence="7" key="1">
    <citation type="submission" date="2008-01" db="EMBL/GenBank/DDBJ databases">
        <title>Complete sequence of chromosome of Caulobacter sp. K31.</title>
        <authorList>
            <consortium name="US DOE Joint Genome Institute"/>
            <person name="Copeland A."/>
            <person name="Lucas S."/>
            <person name="Lapidus A."/>
            <person name="Barry K."/>
            <person name="Glavina del Rio T."/>
            <person name="Dalin E."/>
            <person name="Tice H."/>
            <person name="Pitluck S."/>
            <person name="Bruce D."/>
            <person name="Goodwin L."/>
            <person name="Thompson L.S."/>
            <person name="Brettin T."/>
            <person name="Detter J.C."/>
            <person name="Han C."/>
            <person name="Schmutz J."/>
            <person name="Larimer F."/>
            <person name="Land M."/>
            <person name="Hauser L."/>
            <person name="Kyrpides N."/>
            <person name="Kim E."/>
            <person name="Stephens C."/>
            <person name="Richardson P."/>
        </authorList>
    </citation>
    <scope>NUCLEOTIDE SEQUENCE [LARGE SCALE GENOMIC DNA]</scope>
    <source>
        <strain evidence="7">K31</strain>
    </source>
</reference>
<feature type="region of interest" description="Disordered" evidence="2">
    <location>
        <begin position="1"/>
        <end position="62"/>
    </location>
</feature>
<evidence type="ECO:0000259" key="5">
    <source>
        <dbReference type="Pfam" id="PF25973"/>
    </source>
</evidence>
<dbReference type="Pfam" id="PF25954">
    <property type="entry name" value="Beta-barrel_RND_2"/>
    <property type="match status" value="1"/>
</dbReference>
<dbReference type="InterPro" id="IPR058792">
    <property type="entry name" value="Beta-barrel_RND_2"/>
</dbReference>
<evidence type="ECO:0000256" key="2">
    <source>
        <dbReference type="SAM" id="MobiDB-lite"/>
    </source>
</evidence>
<dbReference type="SUPFAM" id="SSF111369">
    <property type="entry name" value="HlyD-like secretion proteins"/>
    <property type="match status" value="1"/>
</dbReference>
<dbReference type="EMBL" id="CP000927">
    <property type="protein sequence ID" value="ABZ72104.1"/>
    <property type="molecule type" value="Genomic_DNA"/>
</dbReference>
<dbReference type="NCBIfam" id="TIGR01730">
    <property type="entry name" value="RND_mfp"/>
    <property type="match status" value="1"/>
</dbReference>
<keyword evidence="3" id="KW-0812">Transmembrane</keyword>
<dbReference type="eggNOG" id="COG0845">
    <property type="taxonomic scope" value="Bacteria"/>
</dbReference>
<dbReference type="Gene3D" id="2.40.30.170">
    <property type="match status" value="1"/>
</dbReference>
<dbReference type="AlphaFoldDB" id="B0T0M5"/>
<dbReference type="InterPro" id="IPR058637">
    <property type="entry name" value="YknX-like_C"/>
</dbReference>
<evidence type="ECO:0000256" key="3">
    <source>
        <dbReference type="SAM" id="Phobius"/>
    </source>
</evidence>
<dbReference type="InterPro" id="IPR058647">
    <property type="entry name" value="BSH_CzcB-like"/>
</dbReference>
<dbReference type="FunFam" id="2.40.30.170:FF:000010">
    <property type="entry name" value="Efflux RND transporter periplasmic adaptor subunit"/>
    <property type="match status" value="1"/>
</dbReference>
<dbReference type="Pfam" id="PF25989">
    <property type="entry name" value="YknX_C"/>
    <property type="match status" value="1"/>
</dbReference>
<keyword evidence="3" id="KW-1133">Transmembrane helix</keyword>
<feature type="transmembrane region" description="Helical" evidence="3">
    <location>
        <begin position="71"/>
        <end position="92"/>
    </location>
</feature>
<dbReference type="Pfam" id="PF25973">
    <property type="entry name" value="BSH_CzcB"/>
    <property type="match status" value="1"/>
</dbReference>
<dbReference type="Gene3D" id="2.40.420.20">
    <property type="match status" value="1"/>
</dbReference>
<evidence type="ECO:0000313" key="7">
    <source>
        <dbReference type="EMBL" id="ABZ72104.1"/>
    </source>
</evidence>
<feature type="domain" description="YknX-like C-terminal permuted SH3-like" evidence="6">
    <location>
        <begin position="344"/>
        <end position="395"/>
    </location>
</feature>
<dbReference type="STRING" id="366602.Caul_2977"/>
<dbReference type="PANTHER" id="PTHR30469">
    <property type="entry name" value="MULTIDRUG RESISTANCE PROTEIN MDTA"/>
    <property type="match status" value="1"/>
</dbReference>
<feature type="domain" description="CusB-like beta-barrel" evidence="4">
    <location>
        <begin position="255"/>
        <end position="328"/>
    </location>
</feature>
<sequence>MITINSVRRRPWQDEGPPSLDRHAMIDAPLSSQRQAPTTGRATALAAAARPETPSRVPSTAPAPRAAARPVWVWLAIAAMAVAALVGGAVLLRPPTIVPAAVTSGEAVDVVYASGVVEYVRQAHVAPVTTAPIRQVAVAEGERVVAGQLLAQLEDGPSQGTALQLAAQAVQARVTADRTRRLFDAGFAAKAADDDAQAQARAAEAAAQSARARLRDYRLTAPFAGRILRRDAEPGDLASAGATLFLLADTKAVRVTADVDERDIAKLKPGAQALIRADAFAGRVFTGQIAQITPAGDATGRVFRVRIALPPGGALAPGMTVETNLVAERRAHAILAPASAVSDGAVWRIAKGRAYRTPVRVGAASAARVEIVSGLSAGDVVVAAPSKTLRDRQRVRLAASR</sequence>
<dbReference type="GO" id="GO:0015562">
    <property type="term" value="F:efflux transmembrane transporter activity"/>
    <property type="evidence" value="ECO:0007669"/>
    <property type="project" value="TreeGrafter"/>
</dbReference>
<dbReference type="PANTHER" id="PTHR30469:SF15">
    <property type="entry name" value="HLYD FAMILY OF SECRETION PROTEINS"/>
    <property type="match status" value="1"/>
</dbReference>
<accession>B0T0M5</accession>
<dbReference type="InterPro" id="IPR006143">
    <property type="entry name" value="RND_pump_MFP"/>
</dbReference>
<name>B0T0M5_CAUSK</name>
<dbReference type="Gene3D" id="2.40.50.100">
    <property type="match status" value="1"/>
</dbReference>